<evidence type="ECO:0000256" key="7">
    <source>
        <dbReference type="ARBA" id="ARBA00023277"/>
    </source>
</evidence>
<keyword evidence="7 8" id="KW-0119">Carbohydrate metabolism</keyword>
<dbReference type="InterPro" id="IPR008183">
    <property type="entry name" value="Aldose_1/G6P_1-epimerase"/>
</dbReference>
<dbReference type="InterPro" id="IPR047215">
    <property type="entry name" value="Galactose_mutarotase-like"/>
</dbReference>
<dbReference type="InterPro" id="IPR011013">
    <property type="entry name" value="Gal_mutarotase_sf_dom"/>
</dbReference>
<comment type="catalytic activity">
    <reaction evidence="1 8">
        <text>alpha-D-glucose = beta-D-glucose</text>
        <dbReference type="Rhea" id="RHEA:10264"/>
        <dbReference type="ChEBI" id="CHEBI:15903"/>
        <dbReference type="ChEBI" id="CHEBI:17925"/>
        <dbReference type="EC" id="5.1.3.3"/>
    </reaction>
</comment>
<dbReference type="GO" id="GO:0006006">
    <property type="term" value="P:glucose metabolic process"/>
    <property type="evidence" value="ECO:0007669"/>
    <property type="project" value="TreeGrafter"/>
</dbReference>
<comment type="caution">
    <text evidence="12">The sequence shown here is derived from an EMBL/GenBank/DDBJ whole genome shotgun (WGS) entry which is preliminary data.</text>
</comment>
<dbReference type="PANTHER" id="PTHR10091">
    <property type="entry name" value="ALDOSE-1-EPIMERASE"/>
    <property type="match status" value="1"/>
</dbReference>
<dbReference type="STRING" id="472963.BKP45_01805"/>
<evidence type="ECO:0000256" key="8">
    <source>
        <dbReference type="PIRNR" id="PIRNR005096"/>
    </source>
</evidence>
<keyword evidence="6 8" id="KW-0413">Isomerase</keyword>
<dbReference type="PIRSF" id="PIRSF005096">
    <property type="entry name" value="GALM"/>
    <property type="match status" value="1"/>
</dbReference>
<dbReference type="Proteomes" id="UP000180057">
    <property type="component" value="Unassembled WGS sequence"/>
</dbReference>
<dbReference type="RefSeq" id="WP_071388139.1">
    <property type="nucleotide sequence ID" value="NZ_MLQS01000001.1"/>
</dbReference>
<dbReference type="InterPro" id="IPR015443">
    <property type="entry name" value="Aldose_1-epimerase"/>
</dbReference>
<evidence type="ECO:0000256" key="10">
    <source>
        <dbReference type="PIRSR" id="PIRSR005096-2"/>
    </source>
</evidence>
<evidence type="ECO:0000256" key="3">
    <source>
        <dbReference type="ARBA" id="ARBA00006206"/>
    </source>
</evidence>
<dbReference type="SUPFAM" id="SSF74650">
    <property type="entry name" value="Galactose mutarotase-like"/>
    <property type="match status" value="1"/>
</dbReference>
<dbReference type="InterPro" id="IPR018052">
    <property type="entry name" value="Ald1_epimerase_CS"/>
</dbReference>
<evidence type="ECO:0000313" key="12">
    <source>
        <dbReference type="EMBL" id="OIJ21526.1"/>
    </source>
</evidence>
<feature type="binding site" evidence="11">
    <location>
        <begin position="179"/>
        <end position="181"/>
    </location>
    <ligand>
        <name>beta-D-galactose</name>
        <dbReference type="ChEBI" id="CHEBI:27667"/>
    </ligand>
</feature>
<gene>
    <name evidence="12" type="ORF">BKP45_01805</name>
</gene>
<dbReference type="GO" id="GO:0030246">
    <property type="term" value="F:carbohydrate binding"/>
    <property type="evidence" value="ECO:0007669"/>
    <property type="project" value="InterPro"/>
</dbReference>
<feature type="binding site" evidence="10">
    <location>
        <position position="252"/>
    </location>
    <ligand>
        <name>beta-D-galactose</name>
        <dbReference type="ChEBI" id="CHEBI:27667"/>
    </ligand>
</feature>
<evidence type="ECO:0000256" key="11">
    <source>
        <dbReference type="PIRSR" id="PIRSR005096-3"/>
    </source>
</evidence>
<dbReference type="EC" id="5.1.3.3" evidence="4 8"/>
<protein>
    <recommendedName>
        <fullName evidence="5 8">Aldose 1-epimerase</fullName>
        <ecNumber evidence="4 8">5.1.3.3</ecNumber>
    </recommendedName>
</protein>
<dbReference type="Pfam" id="PF01263">
    <property type="entry name" value="Aldose_epim"/>
    <property type="match status" value="1"/>
</dbReference>
<comment type="pathway">
    <text evidence="2 8">Carbohydrate metabolism; hexose metabolism.</text>
</comment>
<organism evidence="12 13">
    <name type="scientific">Anaerobacillus alkalidiazotrophicus</name>
    <dbReference type="NCBI Taxonomy" id="472963"/>
    <lineage>
        <taxon>Bacteria</taxon>
        <taxon>Bacillati</taxon>
        <taxon>Bacillota</taxon>
        <taxon>Bacilli</taxon>
        <taxon>Bacillales</taxon>
        <taxon>Bacillaceae</taxon>
        <taxon>Anaerobacillus</taxon>
    </lineage>
</organism>
<dbReference type="EMBL" id="MLQS01000001">
    <property type="protein sequence ID" value="OIJ21526.1"/>
    <property type="molecule type" value="Genomic_DNA"/>
</dbReference>
<dbReference type="GO" id="GO:0033499">
    <property type="term" value="P:galactose catabolic process via UDP-galactose, Leloir pathway"/>
    <property type="evidence" value="ECO:0007669"/>
    <property type="project" value="TreeGrafter"/>
</dbReference>
<evidence type="ECO:0000256" key="6">
    <source>
        <dbReference type="ARBA" id="ARBA00023235"/>
    </source>
</evidence>
<accession>A0A1S2MAD0</accession>
<evidence type="ECO:0000256" key="2">
    <source>
        <dbReference type="ARBA" id="ARBA00005028"/>
    </source>
</evidence>
<sequence>MKIKKHLFAELKSESIYAYTLKNNHGMEVTCIDYGCIITKILVPDAKGNIENVVLGFDTLEDYQNYSPYFGAVCGRVAGRISRGQFELNGKTYQLATNKDNNHLHGGIEGFDKVAWSSRVIENEHEGSVIFTYLSKDSEEGYPGNLEVKVTYTLSEDNAFTITYEGETDKTTIVNLTNHTYFNLSGNAKRDILNHQLQLKSDQFIELNDELLPTGEHLPVEGTPFDFREGRKIVDGSYSSHPQNQLAGEGYDHPFLLNENNKEEIILIDEESGRRLVIETDQPCVVLYTGTQLQDHFKIGQTQSRKYLGLCLETQGIPDAINHPHFPSIVLEKGEKYFSQTKYSFGFSN</sequence>
<dbReference type="CDD" id="cd09019">
    <property type="entry name" value="galactose_mutarotase_like"/>
    <property type="match status" value="1"/>
</dbReference>
<evidence type="ECO:0000256" key="5">
    <source>
        <dbReference type="ARBA" id="ARBA00014165"/>
    </source>
</evidence>
<dbReference type="UniPathway" id="UPA00242"/>
<dbReference type="OrthoDB" id="9779408at2"/>
<comment type="similarity">
    <text evidence="3 8">Belongs to the aldose epimerase family.</text>
</comment>
<feature type="active site" description="Proton donor" evidence="9">
    <location>
        <position position="179"/>
    </location>
</feature>
<feature type="active site" description="Proton acceptor" evidence="9">
    <location>
        <position position="313"/>
    </location>
</feature>
<dbReference type="GO" id="GO:0004034">
    <property type="term" value="F:aldose 1-epimerase activity"/>
    <property type="evidence" value="ECO:0007669"/>
    <property type="project" value="UniProtKB-EC"/>
</dbReference>
<dbReference type="PANTHER" id="PTHR10091:SF0">
    <property type="entry name" value="GALACTOSE MUTAROTASE"/>
    <property type="match status" value="1"/>
</dbReference>
<dbReference type="NCBIfam" id="NF008277">
    <property type="entry name" value="PRK11055.1"/>
    <property type="match status" value="1"/>
</dbReference>
<evidence type="ECO:0000313" key="13">
    <source>
        <dbReference type="Proteomes" id="UP000180057"/>
    </source>
</evidence>
<evidence type="ECO:0000256" key="1">
    <source>
        <dbReference type="ARBA" id="ARBA00001614"/>
    </source>
</evidence>
<dbReference type="Gene3D" id="2.70.98.10">
    <property type="match status" value="1"/>
</dbReference>
<dbReference type="AlphaFoldDB" id="A0A1S2MAD0"/>
<keyword evidence="13" id="KW-1185">Reference proteome</keyword>
<dbReference type="PROSITE" id="PS00545">
    <property type="entry name" value="ALDOSE_1_EPIMERASE"/>
    <property type="match status" value="1"/>
</dbReference>
<evidence type="ECO:0000256" key="9">
    <source>
        <dbReference type="PIRSR" id="PIRSR005096-1"/>
    </source>
</evidence>
<name>A0A1S2MAD0_9BACI</name>
<reference evidence="12 13" key="1">
    <citation type="submission" date="2016-10" db="EMBL/GenBank/DDBJ databases">
        <title>Draft genome sequences of four alkaliphilic bacteria belonging to the Anaerobacillus genus.</title>
        <authorList>
            <person name="Bassil N.M."/>
            <person name="Lloyd J.R."/>
        </authorList>
    </citation>
    <scope>NUCLEOTIDE SEQUENCE [LARGE SCALE GENOMIC DNA]</scope>
    <source>
        <strain evidence="12 13">DSM 22531</strain>
    </source>
</reference>
<evidence type="ECO:0000256" key="4">
    <source>
        <dbReference type="ARBA" id="ARBA00013185"/>
    </source>
</evidence>
<dbReference type="InterPro" id="IPR014718">
    <property type="entry name" value="GH-type_carb-bd"/>
</dbReference>
<proteinExistence type="inferred from homology"/>